<gene>
    <name evidence="5" type="ORF">EV378_6095</name>
</gene>
<dbReference type="Gene3D" id="3.30.70.2450">
    <property type="match status" value="1"/>
</dbReference>
<comment type="cofactor">
    <cofactor evidence="1">
        <name>FAD</name>
        <dbReference type="ChEBI" id="CHEBI:57692"/>
    </cofactor>
</comment>
<dbReference type="InterPro" id="IPR002938">
    <property type="entry name" value="FAD-bd"/>
</dbReference>
<dbReference type="Gene3D" id="3.40.30.120">
    <property type="match status" value="1"/>
</dbReference>
<evidence type="ECO:0000256" key="3">
    <source>
        <dbReference type="ARBA" id="ARBA00022827"/>
    </source>
</evidence>
<dbReference type="InterPro" id="IPR050641">
    <property type="entry name" value="RIFMO-like"/>
</dbReference>
<dbReference type="PRINTS" id="PR00420">
    <property type="entry name" value="RNGMNOXGNASE"/>
</dbReference>
<dbReference type="Pfam" id="PF01494">
    <property type="entry name" value="FAD_binding_3"/>
    <property type="match status" value="1"/>
</dbReference>
<dbReference type="GO" id="GO:0071949">
    <property type="term" value="F:FAD binding"/>
    <property type="evidence" value="ECO:0007669"/>
    <property type="project" value="InterPro"/>
</dbReference>
<protein>
    <submittedName>
        <fullName evidence="5">2-polyprenyl-6-methoxyphenol hydroxylase-like FAD-dependent oxidoreductase</fullName>
    </submittedName>
</protein>
<dbReference type="Pfam" id="PF21274">
    <property type="entry name" value="Rng_hyd_C"/>
    <property type="match status" value="1"/>
</dbReference>
<dbReference type="PANTHER" id="PTHR43004:SF19">
    <property type="entry name" value="BINDING MONOOXYGENASE, PUTATIVE (JCVI)-RELATED"/>
    <property type="match status" value="1"/>
</dbReference>
<dbReference type="PANTHER" id="PTHR43004">
    <property type="entry name" value="TRK SYSTEM POTASSIUM UPTAKE PROTEIN"/>
    <property type="match status" value="1"/>
</dbReference>
<dbReference type="Gene3D" id="3.50.50.60">
    <property type="entry name" value="FAD/NAD(P)-binding domain"/>
    <property type="match status" value="1"/>
</dbReference>
<keyword evidence="3" id="KW-0274">FAD</keyword>
<reference evidence="5 6" key="1">
    <citation type="submission" date="2019-03" db="EMBL/GenBank/DDBJ databases">
        <title>Sequencing the genomes of 1000 actinobacteria strains.</title>
        <authorList>
            <person name="Klenk H.-P."/>
        </authorList>
    </citation>
    <scope>NUCLEOTIDE SEQUENCE [LARGE SCALE GENOMIC DNA]</scope>
    <source>
        <strain evidence="5 6">DSM 44969</strain>
    </source>
</reference>
<dbReference type="InterPro" id="IPR036188">
    <property type="entry name" value="FAD/NAD-bd_sf"/>
</dbReference>
<feature type="domain" description="FAD-binding" evidence="4">
    <location>
        <begin position="2"/>
        <end position="335"/>
    </location>
</feature>
<dbReference type="OrthoDB" id="4141215at2"/>
<dbReference type="AlphaFoldDB" id="A0A4R1HIL9"/>
<name>A0A4R1HIL9_PSEEN</name>
<dbReference type="EMBL" id="SMFZ01000002">
    <property type="protein sequence ID" value="TCK22097.1"/>
    <property type="molecule type" value="Genomic_DNA"/>
</dbReference>
<organism evidence="5 6">
    <name type="scientific">Pseudonocardia endophytica</name>
    <dbReference type="NCBI Taxonomy" id="401976"/>
    <lineage>
        <taxon>Bacteria</taxon>
        <taxon>Bacillati</taxon>
        <taxon>Actinomycetota</taxon>
        <taxon>Actinomycetes</taxon>
        <taxon>Pseudonocardiales</taxon>
        <taxon>Pseudonocardiaceae</taxon>
        <taxon>Pseudonocardia</taxon>
    </lineage>
</organism>
<dbReference type="RefSeq" id="WP_132430764.1">
    <property type="nucleotide sequence ID" value="NZ_SMFZ01000002.1"/>
</dbReference>
<keyword evidence="6" id="KW-1185">Reference proteome</keyword>
<sequence length="482" mass="52446">MTPVVVVGAGPTGLLLAGDLAAAGLAVTVLERRPAGISNLSRAFGVHVRTLEYLDARGLGDELAEIGQRVSELRLFGTVRIDISGTDARYPYMISTPQYEVERLLLRRAVEHGVEIRHESQVVGLAQDGSGVAVSVRGPAGPDTVRASWVVGADGAYSATRAALALPFPGRAVVKSVVLADVRLTDEPPRTVTVKGAPDAFGFLSPLDATTWRVGGWSRSHDDRPESEPVELDELRETFRLTFGTDFGMHDPTWLSRFHSEERQVPRYRVGRVLLAGDAAHVHSPAGGQGMNTGLQDAANLSWKLAAVLRHGAPESILDTYQAERHPVGRNAIRSSGQNLRLTMARSSVARARRALFSYAVERVPPLRRAVVGEVSGVGHRYPRPRGSHRLVGRRWGDLELVPGRLYEALRSGRFVLVAPKDVTAGCRDDRVEVRNWLDERRTTVLLRPDGHVAWAAEDGTWEAGLSAMARWVPERAPGGTE</sequence>
<evidence type="ECO:0000313" key="6">
    <source>
        <dbReference type="Proteomes" id="UP000295560"/>
    </source>
</evidence>
<comment type="caution">
    <text evidence="5">The sequence shown here is derived from an EMBL/GenBank/DDBJ whole genome shotgun (WGS) entry which is preliminary data.</text>
</comment>
<accession>A0A4R1HIL9</accession>
<evidence type="ECO:0000256" key="2">
    <source>
        <dbReference type="ARBA" id="ARBA00022630"/>
    </source>
</evidence>
<evidence type="ECO:0000259" key="4">
    <source>
        <dbReference type="Pfam" id="PF01494"/>
    </source>
</evidence>
<keyword evidence="2" id="KW-0285">Flavoprotein</keyword>
<evidence type="ECO:0000256" key="1">
    <source>
        <dbReference type="ARBA" id="ARBA00001974"/>
    </source>
</evidence>
<dbReference type="Proteomes" id="UP000295560">
    <property type="component" value="Unassembled WGS sequence"/>
</dbReference>
<proteinExistence type="predicted"/>
<dbReference type="SUPFAM" id="SSF51905">
    <property type="entry name" value="FAD/NAD(P)-binding domain"/>
    <property type="match status" value="1"/>
</dbReference>
<dbReference type="GO" id="GO:0016709">
    <property type="term" value="F:oxidoreductase activity, acting on paired donors, with incorporation or reduction of molecular oxygen, NAD(P)H as one donor, and incorporation of one atom of oxygen"/>
    <property type="evidence" value="ECO:0007669"/>
    <property type="project" value="UniProtKB-ARBA"/>
</dbReference>
<evidence type="ECO:0000313" key="5">
    <source>
        <dbReference type="EMBL" id="TCK22097.1"/>
    </source>
</evidence>